<dbReference type="InterPro" id="IPR054188">
    <property type="entry name" value="DUF6893"/>
</dbReference>
<protein>
    <submittedName>
        <fullName evidence="1">Uncharacterized protein</fullName>
    </submittedName>
</protein>
<dbReference type="EMBL" id="BIFH01000042">
    <property type="protein sequence ID" value="GCE00776.1"/>
    <property type="molecule type" value="Genomic_DNA"/>
</dbReference>
<accession>A0A401Z1V9</accession>
<keyword evidence="2" id="KW-1185">Reference proteome</keyword>
<comment type="caution">
    <text evidence="1">The sequence shown here is derived from an EMBL/GenBank/DDBJ whole genome shotgun (WGS) entry which is preliminary data.</text>
</comment>
<dbReference type="AlphaFoldDB" id="A0A401Z1V9"/>
<reference evidence="1 2" key="1">
    <citation type="submission" date="2018-12" db="EMBL/GenBank/DDBJ databases">
        <title>Draft genome sequence of Embleya hyalina NBRC 13850T.</title>
        <authorList>
            <person name="Komaki H."/>
            <person name="Hosoyama A."/>
            <person name="Kimura A."/>
            <person name="Ichikawa N."/>
            <person name="Tamura T."/>
        </authorList>
    </citation>
    <scope>NUCLEOTIDE SEQUENCE [LARGE SCALE GENOMIC DNA]</scope>
    <source>
        <strain evidence="1 2">NBRC 13850</strain>
    </source>
</reference>
<proteinExistence type="predicted"/>
<evidence type="ECO:0000313" key="1">
    <source>
        <dbReference type="EMBL" id="GCE00776.1"/>
    </source>
</evidence>
<sequence>MRRILIGGVALFALVAFANRADIRRYLRMRAM</sequence>
<dbReference type="Proteomes" id="UP000286931">
    <property type="component" value="Unassembled WGS sequence"/>
</dbReference>
<dbReference type="Pfam" id="PF21833">
    <property type="entry name" value="DUF6893"/>
    <property type="match status" value="1"/>
</dbReference>
<organism evidence="1 2">
    <name type="scientific">Embleya hyalina</name>
    <dbReference type="NCBI Taxonomy" id="516124"/>
    <lineage>
        <taxon>Bacteria</taxon>
        <taxon>Bacillati</taxon>
        <taxon>Actinomycetota</taxon>
        <taxon>Actinomycetes</taxon>
        <taxon>Kitasatosporales</taxon>
        <taxon>Streptomycetaceae</taxon>
        <taxon>Embleya</taxon>
    </lineage>
</organism>
<name>A0A401Z1V9_9ACTN</name>
<evidence type="ECO:0000313" key="2">
    <source>
        <dbReference type="Proteomes" id="UP000286931"/>
    </source>
</evidence>
<dbReference type="RefSeq" id="WP_371863126.1">
    <property type="nucleotide sequence ID" value="NZ_BIFH01000042.1"/>
</dbReference>
<gene>
    <name evidence="1" type="ORF">EHYA_08502</name>
</gene>